<dbReference type="Pfam" id="PF07883">
    <property type="entry name" value="Cupin_2"/>
    <property type="match status" value="1"/>
</dbReference>
<dbReference type="Gene3D" id="2.60.120.10">
    <property type="entry name" value="Jelly Rolls"/>
    <property type="match status" value="1"/>
</dbReference>
<dbReference type="PRINTS" id="PR00032">
    <property type="entry name" value="HTHARAC"/>
</dbReference>
<dbReference type="SUPFAM" id="SSF51182">
    <property type="entry name" value="RmlC-like cupins"/>
    <property type="match status" value="1"/>
</dbReference>
<dbReference type="Proteomes" id="UP001157156">
    <property type="component" value="Unassembled WGS sequence"/>
</dbReference>
<dbReference type="InterPro" id="IPR018062">
    <property type="entry name" value="HTH_AraC-typ_CS"/>
</dbReference>
<accession>A0ABQ6EJJ7</accession>
<dbReference type="SUPFAM" id="SSF46689">
    <property type="entry name" value="Homeodomain-like"/>
    <property type="match status" value="1"/>
</dbReference>
<dbReference type="SMART" id="SM00342">
    <property type="entry name" value="HTH_ARAC"/>
    <property type="match status" value="1"/>
</dbReference>
<keyword evidence="3" id="KW-0804">Transcription</keyword>
<evidence type="ECO:0000313" key="5">
    <source>
        <dbReference type="EMBL" id="GLT13055.1"/>
    </source>
</evidence>
<evidence type="ECO:0000256" key="2">
    <source>
        <dbReference type="ARBA" id="ARBA00023125"/>
    </source>
</evidence>
<dbReference type="EMBL" id="BSPV01000001">
    <property type="protein sequence ID" value="GLT13055.1"/>
    <property type="molecule type" value="Genomic_DNA"/>
</dbReference>
<comment type="caution">
    <text evidence="5">The sequence shown here is derived from an EMBL/GenBank/DDBJ whole genome shotgun (WGS) entry which is preliminary data.</text>
</comment>
<keyword evidence="6" id="KW-1185">Reference proteome</keyword>
<evidence type="ECO:0000256" key="1">
    <source>
        <dbReference type="ARBA" id="ARBA00023015"/>
    </source>
</evidence>
<dbReference type="InterPro" id="IPR014710">
    <property type="entry name" value="RmlC-like_jellyroll"/>
</dbReference>
<dbReference type="CDD" id="cd06124">
    <property type="entry name" value="cupin_NimR-like_N"/>
    <property type="match status" value="1"/>
</dbReference>
<dbReference type="PROSITE" id="PS01124">
    <property type="entry name" value="HTH_ARAC_FAMILY_2"/>
    <property type="match status" value="1"/>
</dbReference>
<gene>
    <name evidence="5" type="ORF">GCM10007931_00290</name>
</gene>
<evidence type="ECO:0000313" key="6">
    <source>
        <dbReference type="Proteomes" id="UP001157156"/>
    </source>
</evidence>
<reference evidence="6" key="1">
    <citation type="journal article" date="2019" name="Int. J. Syst. Evol. Microbiol.">
        <title>The Global Catalogue of Microorganisms (GCM) 10K type strain sequencing project: providing services to taxonomists for standard genome sequencing and annotation.</title>
        <authorList>
            <consortium name="The Broad Institute Genomics Platform"/>
            <consortium name="The Broad Institute Genome Sequencing Center for Infectious Disease"/>
            <person name="Wu L."/>
            <person name="Ma J."/>
        </authorList>
    </citation>
    <scope>NUCLEOTIDE SEQUENCE [LARGE SCALE GENOMIC DNA]</scope>
    <source>
        <strain evidence="6">NBRC 111146</strain>
    </source>
</reference>
<name>A0ABQ6EJJ7_9VIBR</name>
<dbReference type="InterPro" id="IPR020449">
    <property type="entry name" value="Tscrpt_reg_AraC-type_HTH"/>
</dbReference>
<dbReference type="InterPro" id="IPR011051">
    <property type="entry name" value="RmlC_Cupin_sf"/>
</dbReference>
<dbReference type="PANTHER" id="PTHR11019:SF190">
    <property type="entry name" value="ARAC-FAMILY REGULATORY PROTEIN"/>
    <property type="match status" value="1"/>
</dbReference>
<dbReference type="PROSITE" id="PS00041">
    <property type="entry name" value="HTH_ARAC_FAMILY_1"/>
    <property type="match status" value="1"/>
</dbReference>
<evidence type="ECO:0000259" key="4">
    <source>
        <dbReference type="PROSITE" id="PS01124"/>
    </source>
</evidence>
<dbReference type="InterPro" id="IPR013096">
    <property type="entry name" value="Cupin_2"/>
</dbReference>
<evidence type="ECO:0000256" key="3">
    <source>
        <dbReference type="ARBA" id="ARBA00023163"/>
    </source>
</evidence>
<feature type="domain" description="HTH araC/xylS-type" evidence="4">
    <location>
        <begin position="165"/>
        <end position="262"/>
    </location>
</feature>
<dbReference type="RefSeq" id="WP_348542209.1">
    <property type="nucleotide sequence ID" value="NZ_BSPV01000001.1"/>
</dbReference>
<dbReference type="Gene3D" id="1.10.10.60">
    <property type="entry name" value="Homeodomain-like"/>
    <property type="match status" value="1"/>
</dbReference>
<protein>
    <submittedName>
        <fullName evidence="5">AraC family transcriptional regulator</fullName>
    </submittedName>
</protein>
<keyword evidence="1" id="KW-0805">Transcription regulation</keyword>
<dbReference type="InterPro" id="IPR018060">
    <property type="entry name" value="HTH_AraC"/>
</dbReference>
<dbReference type="Pfam" id="PF12833">
    <property type="entry name" value="HTH_18"/>
    <property type="match status" value="1"/>
</dbReference>
<proteinExistence type="predicted"/>
<sequence length="273" mass="31169">MKNKNTASSTFMPKLVEQLPSSVFVHYFHIAGGTETMTHQHDWGQVHLIKQGVLEMEVNGRKMVSPAGFAIWTPAHTPHRAFNRQDIEYCAINIDVSYSHRLPNQACMIALPPLVLAIIDDLVSRKVDKIENHQDRCLTDVLLVRLANAHQVDDFLPTTTDPLLRPILSELEANPANHCSMSEWAKRAFTTERTLHRRFQKHLRMSFNEWRQRLKVVTALQLLKQPTPINQVAYQLGYSDASAFIKMFRKHTGLTPAVYRQQITVTLGPVELS</sequence>
<keyword evidence="2" id="KW-0238">DNA-binding</keyword>
<dbReference type="PANTHER" id="PTHR11019">
    <property type="entry name" value="HTH-TYPE TRANSCRIPTIONAL REGULATOR NIMR"/>
    <property type="match status" value="1"/>
</dbReference>
<organism evidence="5 6">
    <name type="scientific">Vibrio algivorus</name>
    <dbReference type="NCBI Taxonomy" id="1667024"/>
    <lineage>
        <taxon>Bacteria</taxon>
        <taxon>Pseudomonadati</taxon>
        <taxon>Pseudomonadota</taxon>
        <taxon>Gammaproteobacteria</taxon>
        <taxon>Vibrionales</taxon>
        <taxon>Vibrionaceae</taxon>
        <taxon>Vibrio</taxon>
    </lineage>
</organism>
<dbReference type="InterPro" id="IPR009057">
    <property type="entry name" value="Homeodomain-like_sf"/>
</dbReference>